<evidence type="ECO:0000256" key="5">
    <source>
        <dbReference type="SAM" id="Phobius"/>
    </source>
</evidence>
<keyword evidence="2 5" id="KW-0812">Transmembrane</keyword>
<dbReference type="AlphaFoldDB" id="A0A7J7IMC5"/>
<feature type="domain" description="Sugar phosphate transporter" evidence="6">
    <location>
        <begin position="30"/>
        <end position="307"/>
    </location>
</feature>
<keyword evidence="4 5" id="KW-0472">Membrane</keyword>
<feature type="transmembrane region" description="Helical" evidence="5">
    <location>
        <begin position="88"/>
        <end position="107"/>
    </location>
</feature>
<evidence type="ECO:0000313" key="8">
    <source>
        <dbReference type="Proteomes" id="UP000530660"/>
    </source>
</evidence>
<organism evidence="7 8">
    <name type="scientific">Cyanidiococcus yangmingshanensis</name>
    <dbReference type="NCBI Taxonomy" id="2690220"/>
    <lineage>
        <taxon>Eukaryota</taxon>
        <taxon>Rhodophyta</taxon>
        <taxon>Bangiophyceae</taxon>
        <taxon>Cyanidiales</taxon>
        <taxon>Cyanidiaceae</taxon>
        <taxon>Cyanidiococcus</taxon>
    </lineage>
</organism>
<gene>
    <name evidence="7" type="ORF">F1559_004468</name>
</gene>
<reference evidence="7 8" key="1">
    <citation type="journal article" date="2020" name="J. Phycol.">
        <title>Comparative genome analysis reveals Cyanidiococcus gen. nov., a new extremophilic red algal genus sister to Cyanidioschyzon (Cyanidioschyzonaceae, Rhodophyta).</title>
        <authorList>
            <person name="Liu S.-L."/>
            <person name="Chiang Y.-R."/>
            <person name="Yoon H.S."/>
            <person name="Fu H.-Y."/>
        </authorList>
    </citation>
    <scope>NUCLEOTIDE SEQUENCE [LARGE SCALE GENOMIC DNA]</scope>
    <source>
        <strain evidence="7 8">THAL066</strain>
    </source>
</reference>
<evidence type="ECO:0000256" key="3">
    <source>
        <dbReference type="ARBA" id="ARBA00022989"/>
    </source>
</evidence>
<dbReference type="GO" id="GO:0016020">
    <property type="term" value="C:membrane"/>
    <property type="evidence" value="ECO:0007669"/>
    <property type="project" value="UniProtKB-SubCell"/>
</dbReference>
<proteinExistence type="predicted"/>
<dbReference type="InterPro" id="IPR050186">
    <property type="entry name" value="TPT_transporter"/>
</dbReference>
<name>A0A7J7IMC5_9RHOD</name>
<dbReference type="Proteomes" id="UP000530660">
    <property type="component" value="Unassembled WGS sequence"/>
</dbReference>
<evidence type="ECO:0000313" key="7">
    <source>
        <dbReference type="EMBL" id="KAF6004262.1"/>
    </source>
</evidence>
<evidence type="ECO:0000256" key="2">
    <source>
        <dbReference type="ARBA" id="ARBA00022692"/>
    </source>
</evidence>
<protein>
    <recommendedName>
        <fullName evidence="6">Sugar phosphate transporter domain-containing protein</fullName>
    </recommendedName>
</protein>
<feature type="transmembrane region" description="Helical" evidence="5">
    <location>
        <begin position="228"/>
        <end position="249"/>
    </location>
</feature>
<evidence type="ECO:0000256" key="4">
    <source>
        <dbReference type="ARBA" id="ARBA00023136"/>
    </source>
</evidence>
<feature type="transmembrane region" description="Helical" evidence="5">
    <location>
        <begin position="21"/>
        <end position="37"/>
    </location>
</feature>
<dbReference type="EMBL" id="VWRR01000004">
    <property type="protein sequence ID" value="KAF6004262.1"/>
    <property type="molecule type" value="Genomic_DNA"/>
</dbReference>
<feature type="transmembrane region" description="Helical" evidence="5">
    <location>
        <begin position="198"/>
        <end position="216"/>
    </location>
</feature>
<dbReference type="Pfam" id="PF03151">
    <property type="entry name" value="TPT"/>
    <property type="match status" value="1"/>
</dbReference>
<comment type="caution">
    <text evidence="7">The sequence shown here is derived from an EMBL/GenBank/DDBJ whole genome shotgun (WGS) entry which is preliminary data.</text>
</comment>
<evidence type="ECO:0000256" key="1">
    <source>
        <dbReference type="ARBA" id="ARBA00004141"/>
    </source>
</evidence>
<feature type="transmembrane region" description="Helical" evidence="5">
    <location>
        <begin position="164"/>
        <end position="183"/>
    </location>
</feature>
<feature type="transmembrane region" description="Helical" evidence="5">
    <location>
        <begin position="127"/>
        <end position="152"/>
    </location>
</feature>
<evidence type="ECO:0000259" key="6">
    <source>
        <dbReference type="Pfam" id="PF03151"/>
    </source>
</evidence>
<accession>A0A7J7IMC5</accession>
<dbReference type="OrthoDB" id="417037at2759"/>
<keyword evidence="8" id="KW-1185">Reference proteome</keyword>
<comment type="subcellular location">
    <subcellularLocation>
        <location evidence="1">Membrane</location>
        <topology evidence="1">Multi-pass membrane protein</topology>
    </subcellularLocation>
</comment>
<sequence length="322" mass="35758">MKAPLQRSTAVGGRHRQLLRSIGAMVYYIAVASGLTIVNKSIFSTYNFQHPLVLVEAQLLCTLLLFELLSWCRVLERPLWSLGTLPKLLPLVISYLLMLMSGMFGLQNTSLVMYNTLRRTTVAFVLILEYLVLKVVPSLPTLCCVAAMTLGAVWAGSKDSAFDIYGYGMIFLANLTSALYIVFVRKVKQTTNWNNTDILYLNSMMTAPLVLGLLLWQGTLGELYRKGLHAYSWGFYVVFAVACQMGFIINHSIYYNTNTNSPLTQTVSAQVKDVILLAASAPFDGTRAIMENIAGIMVSLLGSLAYSVIKYREHAAIPENPR</sequence>
<dbReference type="InterPro" id="IPR004853">
    <property type="entry name" value="Sugar_P_trans_dom"/>
</dbReference>
<keyword evidence="3 5" id="KW-1133">Transmembrane helix</keyword>
<dbReference type="PANTHER" id="PTHR11132">
    <property type="entry name" value="SOLUTE CARRIER FAMILY 35"/>
    <property type="match status" value="1"/>
</dbReference>